<dbReference type="PANTHER" id="PTHR43707:SF1">
    <property type="entry name" value="HISTIDINE--TRNA LIGASE, MITOCHONDRIAL-RELATED"/>
    <property type="match status" value="1"/>
</dbReference>
<feature type="region of interest" description="Disordered" evidence="7">
    <location>
        <begin position="1"/>
        <end position="40"/>
    </location>
</feature>
<keyword evidence="5" id="KW-0963">Cytoplasm</keyword>
<dbReference type="InterPro" id="IPR045864">
    <property type="entry name" value="aa-tRNA-synth_II/BPL/LPL"/>
</dbReference>
<comment type="subunit">
    <text evidence="5">Homodimer.</text>
</comment>
<dbReference type="Proteomes" id="UP000231581">
    <property type="component" value="Unassembled WGS sequence"/>
</dbReference>
<dbReference type="InterPro" id="IPR004516">
    <property type="entry name" value="HisRS/HisZ"/>
</dbReference>
<keyword evidence="3 5" id="KW-0030">Aminoacyl-tRNA synthetase</keyword>
<dbReference type="GO" id="GO:0005524">
    <property type="term" value="F:ATP binding"/>
    <property type="evidence" value="ECO:0007669"/>
    <property type="project" value="UniProtKB-UniRule"/>
</dbReference>
<keyword evidence="2 5" id="KW-0547">Nucleotide-binding</keyword>
<evidence type="ECO:0000256" key="6">
    <source>
        <dbReference type="PIRSR" id="PIRSR001549-1"/>
    </source>
</evidence>
<keyword evidence="5 9" id="KW-0436">Ligase</keyword>
<dbReference type="InterPro" id="IPR006195">
    <property type="entry name" value="aa-tRNA-synth_II"/>
</dbReference>
<sequence>MPKTKKTAAKSATKPKKTTAKSQEATPKKPAHPIQSVRGMRDTLPVDQPHWLRVKTAVEETAGVYGFDRIDTPLVEETALFIRGVGKATDIVEKELYSFETKGGEQVSLRPEGTASVVRAYVQHGMLNLPQPVKLWYMGPMFRYDRPQSGRYRQFMQAGFEALGDDDPIVDAQLIIAGWNLLRKLGIESIVKVNSLGTTDSRLNYKNALVAYFRSKKAKLSDEDKKRLLKNPLRLLDSKDEAIQELKAEAPQIVDWLDEDSKSRFMRVLEYLDEVGVPYQLDPYLVRGLDYYERTVFEFYAAEDDQELAQAALGGGGRYDQLIEQLGGREDSPAAGMSLGLDRIVSRLKDMDKDQDPHQALLDLSQCDVFLAQLGDMGRKKALALFEEFYTAGIPLAEAFSKANIKSQMEIANRRGAKWAVVIGQKEVLDGTAIIRDMDAGTQEIVDVKKVVNEIKKKLASLQK</sequence>
<dbReference type="GO" id="GO:0006427">
    <property type="term" value="P:histidyl-tRNA aminoacylation"/>
    <property type="evidence" value="ECO:0007669"/>
    <property type="project" value="UniProtKB-UniRule"/>
</dbReference>
<dbReference type="SUPFAM" id="SSF52954">
    <property type="entry name" value="Class II aaRS ABD-related"/>
    <property type="match status" value="1"/>
</dbReference>
<dbReference type="PANTHER" id="PTHR43707">
    <property type="entry name" value="HISTIDYL-TRNA SYNTHETASE"/>
    <property type="match status" value="1"/>
</dbReference>
<protein>
    <recommendedName>
        <fullName evidence="5">Histidine--tRNA ligase</fullName>
        <ecNumber evidence="5">6.1.1.21</ecNumber>
    </recommendedName>
    <alternativeName>
        <fullName evidence="5">Histidyl-tRNA synthetase</fullName>
        <shortName evidence="5">HisRS</shortName>
    </alternativeName>
</protein>
<evidence type="ECO:0000313" key="9">
    <source>
        <dbReference type="EMBL" id="PIP60623.1"/>
    </source>
</evidence>
<gene>
    <name evidence="5" type="primary">hisS</name>
    <name evidence="9" type="ORF">COX00_02245</name>
</gene>
<keyword evidence="5" id="KW-0067">ATP-binding</keyword>
<dbReference type="SUPFAM" id="SSF55681">
    <property type="entry name" value="Class II aaRS and biotin synthetases"/>
    <property type="match status" value="1"/>
</dbReference>
<comment type="similarity">
    <text evidence="1 5">Belongs to the class-II aminoacyl-tRNA synthetase family.</text>
</comment>
<dbReference type="GO" id="GO:0005737">
    <property type="term" value="C:cytoplasm"/>
    <property type="evidence" value="ECO:0007669"/>
    <property type="project" value="UniProtKB-SubCell"/>
</dbReference>
<dbReference type="GO" id="GO:0004821">
    <property type="term" value="F:histidine-tRNA ligase activity"/>
    <property type="evidence" value="ECO:0007669"/>
    <property type="project" value="UniProtKB-UniRule"/>
</dbReference>
<dbReference type="AlphaFoldDB" id="A0A2H0BSH5"/>
<evidence type="ECO:0000256" key="2">
    <source>
        <dbReference type="ARBA" id="ARBA00022741"/>
    </source>
</evidence>
<dbReference type="EMBL" id="PCSZ01000046">
    <property type="protein sequence ID" value="PIP60623.1"/>
    <property type="molecule type" value="Genomic_DNA"/>
</dbReference>
<feature type="binding site" evidence="6">
    <location>
        <position position="287"/>
    </location>
    <ligand>
        <name>L-histidine</name>
        <dbReference type="ChEBI" id="CHEBI:57595"/>
    </ligand>
</feature>
<feature type="binding site" evidence="6">
    <location>
        <begin position="112"/>
        <end position="114"/>
    </location>
    <ligand>
        <name>L-histidine</name>
        <dbReference type="ChEBI" id="CHEBI:57595"/>
    </ligand>
</feature>
<dbReference type="HAMAP" id="MF_00127">
    <property type="entry name" value="His_tRNA_synth"/>
    <property type="match status" value="1"/>
</dbReference>
<dbReference type="InterPro" id="IPR004154">
    <property type="entry name" value="Anticodon-bd"/>
</dbReference>
<name>A0A2H0BSH5_9BACT</name>
<dbReference type="Pfam" id="PF03129">
    <property type="entry name" value="HGTP_anticodon"/>
    <property type="match status" value="1"/>
</dbReference>
<comment type="catalytic activity">
    <reaction evidence="4 5">
        <text>tRNA(His) + L-histidine + ATP = L-histidyl-tRNA(His) + AMP + diphosphate + H(+)</text>
        <dbReference type="Rhea" id="RHEA:17313"/>
        <dbReference type="Rhea" id="RHEA-COMP:9665"/>
        <dbReference type="Rhea" id="RHEA-COMP:9689"/>
        <dbReference type="ChEBI" id="CHEBI:15378"/>
        <dbReference type="ChEBI" id="CHEBI:30616"/>
        <dbReference type="ChEBI" id="CHEBI:33019"/>
        <dbReference type="ChEBI" id="CHEBI:57595"/>
        <dbReference type="ChEBI" id="CHEBI:78442"/>
        <dbReference type="ChEBI" id="CHEBI:78527"/>
        <dbReference type="ChEBI" id="CHEBI:456215"/>
        <dbReference type="EC" id="6.1.1.21"/>
    </reaction>
</comment>
<feature type="binding site" evidence="6">
    <location>
        <begin position="291"/>
        <end position="292"/>
    </location>
    <ligand>
        <name>L-histidine</name>
        <dbReference type="ChEBI" id="CHEBI:57595"/>
    </ligand>
</feature>
<feature type="domain" description="Aminoacyl-transfer RNA synthetases class-II family profile" evidence="8">
    <location>
        <begin position="58"/>
        <end position="357"/>
    </location>
</feature>
<comment type="caution">
    <text evidence="9">The sequence shown here is derived from an EMBL/GenBank/DDBJ whole genome shotgun (WGS) entry which is preliminary data.</text>
</comment>
<dbReference type="PROSITE" id="PS50862">
    <property type="entry name" value="AA_TRNA_LIGASE_II"/>
    <property type="match status" value="1"/>
</dbReference>
<dbReference type="EC" id="6.1.1.21" evidence="5"/>
<feature type="binding site" evidence="6">
    <location>
        <position position="157"/>
    </location>
    <ligand>
        <name>L-histidine</name>
        <dbReference type="ChEBI" id="CHEBI:57595"/>
    </ligand>
</feature>
<dbReference type="InterPro" id="IPR036621">
    <property type="entry name" value="Anticodon-bd_dom_sf"/>
</dbReference>
<organism evidence="9 10">
    <name type="scientific">Candidatus Uhrbacteria bacterium CG22_combo_CG10-13_8_21_14_all_47_17</name>
    <dbReference type="NCBI Taxonomy" id="1975041"/>
    <lineage>
        <taxon>Bacteria</taxon>
        <taxon>Candidatus Uhriibacteriota</taxon>
    </lineage>
</organism>
<dbReference type="InterPro" id="IPR015807">
    <property type="entry name" value="His-tRNA-ligase"/>
</dbReference>
<feature type="binding site" evidence="6">
    <location>
        <position position="143"/>
    </location>
    <ligand>
        <name>L-histidine</name>
        <dbReference type="ChEBI" id="CHEBI:57595"/>
    </ligand>
</feature>
<comment type="subcellular location">
    <subcellularLocation>
        <location evidence="5">Cytoplasm</location>
    </subcellularLocation>
</comment>
<dbReference type="NCBIfam" id="TIGR00442">
    <property type="entry name" value="hisS"/>
    <property type="match status" value="1"/>
</dbReference>
<evidence type="ECO:0000313" key="10">
    <source>
        <dbReference type="Proteomes" id="UP000231581"/>
    </source>
</evidence>
<evidence type="ECO:0000259" key="8">
    <source>
        <dbReference type="PROSITE" id="PS50862"/>
    </source>
</evidence>
<reference evidence="9 10" key="1">
    <citation type="submission" date="2017-09" db="EMBL/GenBank/DDBJ databases">
        <title>Depth-based differentiation of microbial function through sediment-hosted aquifers and enrichment of novel symbionts in the deep terrestrial subsurface.</title>
        <authorList>
            <person name="Probst A.J."/>
            <person name="Ladd B."/>
            <person name="Jarett J.K."/>
            <person name="Geller-Mcgrath D.E."/>
            <person name="Sieber C.M."/>
            <person name="Emerson J.B."/>
            <person name="Anantharaman K."/>
            <person name="Thomas B.C."/>
            <person name="Malmstrom R."/>
            <person name="Stieglmeier M."/>
            <person name="Klingl A."/>
            <person name="Woyke T."/>
            <person name="Ryan C.M."/>
            <person name="Banfield J.F."/>
        </authorList>
    </citation>
    <scope>NUCLEOTIDE SEQUENCE [LARGE SCALE GENOMIC DNA]</scope>
    <source>
        <strain evidence="9">CG22_combo_CG10-13_8_21_14_all_47_17</strain>
    </source>
</reference>
<evidence type="ECO:0000256" key="4">
    <source>
        <dbReference type="ARBA" id="ARBA00047639"/>
    </source>
</evidence>
<evidence type="ECO:0000256" key="5">
    <source>
        <dbReference type="HAMAP-Rule" id="MF_00127"/>
    </source>
</evidence>
<keyword evidence="5" id="KW-0648">Protein biosynthesis</keyword>
<dbReference type="InterPro" id="IPR041715">
    <property type="entry name" value="HisRS-like_core"/>
</dbReference>
<dbReference type="Pfam" id="PF13393">
    <property type="entry name" value="tRNA-synt_His"/>
    <property type="match status" value="1"/>
</dbReference>
<feature type="binding site" evidence="6">
    <location>
        <position position="161"/>
    </location>
    <ligand>
        <name>L-histidine</name>
        <dbReference type="ChEBI" id="CHEBI:57595"/>
    </ligand>
</feature>
<dbReference type="PIRSF" id="PIRSF001549">
    <property type="entry name" value="His-tRNA_synth"/>
    <property type="match status" value="1"/>
</dbReference>
<evidence type="ECO:0000256" key="3">
    <source>
        <dbReference type="ARBA" id="ARBA00023146"/>
    </source>
</evidence>
<dbReference type="Gene3D" id="3.30.930.10">
    <property type="entry name" value="Bira Bifunctional Protein, Domain 2"/>
    <property type="match status" value="1"/>
</dbReference>
<proteinExistence type="inferred from homology"/>
<dbReference type="Gene3D" id="3.40.50.800">
    <property type="entry name" value="Anticodon-binding domain"/>
    <property type="match status" value="1"/>
</dbReference>
<dbReference type="CDD" id="cd00773">
    <property type="entry name" value="HisRS-like_core"/>
    <property type="match status" value="1"/>
</dbReference>
<feature type="compositionally biased region" description="Basic residues" evidence="7">
    <location>
        <begin position="1"/>
        <end position="19"/>
    </location>
</feature>
<accession>A0A2H0BSH5</accession>
<evidence type="ECO:0000256" key="1">
    <source>
        <dbReference type="ARBA" id="ARBA00008226"/>
    </source>
</evidence>
<evidence type="ECO:0000256" key="7">
    <source>
        <dbReference type="SAM" id="MobiDB-lite"/>
    </source>
</evidence>